<dbReference type="SMART" id="SM00930">
    <property type="entry name" value="NIL"/>
    <property type="match status" value="2"/>
</dbReference>
<dbReference type="InterPro" id="IPR045865">
    <property type="entry name" value="ACT-like_dom_sf"/>
</dbReference>
<dbReference type="InterPro" id="IPR018449">
    <property type="entry name" value="NIL_domain"/>
</dbReference>
<evidence type="ECO:0000313" key="2">
    <source>
        <dbReference type="EMBL" id="VAX20778.1"/>
    </source>
</evidence>
<accession>A0A3B1CA48</accession>
<reference evidence="2" key="1">
    <citation type="submission" date="2018-06" db="EMBL/GenBank/DDBJ databases">
        <authorList>
            <person name="Zhirakovskaya E."/>
        </authorList>
    </citation>
    <scope>NUCLEOTIDE SEQUENCE</scope>
</reference>
<dbReference type="Gene3D" id="3.30.70.260">
    <property type="match status" value="2"/>
</dbReference>
<feature type="domain" description="NIL" evidence="1">
    <location>
        <begin position="2"/>
        <end position="73"/>
    </location>
</feature>
<feature type="domain" description="NIL" evidence="1">
    <location>
        <begin position="87"/>
        <end position="158"/>
    </location>
</feature>
<organism evidence="2">
    <name type="scientific">hydrothermal vent metagenome</name>
    <dbReference type="NCBI Taxonomy" id="652676"/>
    <lineage>
        <taxon>unclassified sequences</taxon>
        <taxon>metagenomes</taxon>
        <taxon>ecological metagenomes</taxon>
    </lineage>
</organism>
<sequence>MAQRFFSFTFPEDLVQEPIIYSLVRRYGLDPIVFKALVTSSGGWLVVQLAGEDQNIDRAIIDLRCRGAHVVEGDDKLLELVEPSTVSSVKVQLRLPQDKVIDPIYSAMIINHDVVINIRQAKIDRDQGTVNIEISGTLKAIDNAIESLKKEGIVVGPIEGNVIE</sequence>
<evidence type="ECO:0000259" key="1">
    <source>
        <dbReference type="SMART" id="SM00930"/>
    </source>
</evidence>
<dbReference type="SUPFAM" id="SSF55021">
    <property type="entry name" value="ACT-like"/>
    <property type="match status" value="2"/>
</dbReference>
<dbReference type="EMBL" id="UOGB01000188">
    <property type="protein sequence ID" value="VAX20778.1"/>
    <property type="molecule type" value="Genomic_DNA"/>
</dbReference>
<dbReference type="Pfam" id="PF09383">
    <property type="entry name" value="NIL"/>
    <property type="match status" value="2"/>
</dbReference>
<dbReference type="AlphaFoldDB" id="A0A3B1CA48"/>
<protein>
    <recommendedName>
        <fullName evidence="1">NIL domain-containing protein</fullName>
    </recommendedName>
</protein>
<name>A0A3B1CA48_9ZZZZ</name>
<gene>
    <name evidence="2" type="ORF">MNBD_NITROSPINAE03-1560</name>
</gene>
<proteinExistence type="predicted"/>